<keyword evidence="3 12" id="KW-0813">Transport</keyword>
<feature type="transmembrane region" description="Helical" evidence="12">
    <location>
        <begin position="156"/>
        <end position="177"/>
    </location>
</feature>
<reference evidence="15 16" key="1">
    <citation type="journal article" date="2016" name="Environ. Microbiol.">
        <title>Genomic resolution of a cold subsurface aquifer community provides metabolic insights for novel microbes adapted to high CO concentrations.</title>
        <authorList>
            <person name="Probst A.J."/>
            <person name="Castelle C.J."/>
            <person name="Singh A."/>
            <person name="Brown C.T."/>
            <person name="Anantharaman K."/>
            <person name="Sharon I."/>
            <person name="Hug L.A."/>
            <person name="Burstein D."/>
            <person name="Emerson J.B."/>
            <person name="Thomas B.C."/>
            <person name="Banfield J.F."/>
        </authorList>
    </citation>
    <scope>NUCLEOTIDE SEQUENCE [LARGE SCALE GENOMIC DNA]</scope>
    <source>
        <strain evidence="15">CG2_30_44_31</strain>
    </source>
</reference>
<evidence type="ECO:0000256" key="1">
    <source>
        <dbReference type="ARBA" id="ARBA00004141"/>
    </source>
</evidence>
<evidence type="ECO:0000313" key="15">
    <source>
        <dbReference type="EMBL" id="OIP03168.1"/>
    </source>
</evidence>
<evidence type="ECO:0000259" key="14">
    <source>
        <dbReference type="Pfam" id="PF22776"/>
    </source>
</evidence>
<feature type="transmembrane region" description="Helical" evidence="12">
    <location>
        <begin position="234"/>
        <end position="256"/>
    </location>
</feature>
<evidence type="ECO:0000313" key="16">
    <source>
        <dbReference type="Proteomes" id="UP000183605"/>
    </source>
</evidence>
<dbReference type="GO" id="GO:0005886">
    <property type="term" value="C:plasma membrane"/>
    <property type="evidence" value="ECO:0007669"/>
    <property type="project" value="UniProtKB-SubCell"/>
</dbReference>
<protein>
    <recommendedName>
        <fullName evidence="12">Probable potassium transport system protein Kup</fullName>
    </recommendedName>
</protein>
<feature type="transmembrane region" description="Helical" evidence="12">
    <location>
        <begin position="327"/>
        <end position="348"/>
    </location>
</feature>
<comment type="subcellular location">
    <subcellularLocation>
        <location evidence="12">Cell membrane</location>
        <topology evidence="12">Multi-pass membrane protein</topology>
    </subcellularLocation>
    <subcellularLocation>
        <location evidence="1">Membrane</location>
        <topology evidence="1">Multi-pass membrane protein</topology>
    </subcellularLocation>
</comment>
<feature type="domain" description="K+ potassium transporter integral membrane" evidence="13">
    <location>
        <begin position="2"/>
        <end position="452"/>
    </location>
</feature>
<keyword evidence="4 12" id="KW-1003">Cell membrane</keyword>
<evidence type="ECO:0000256" key="6">
    <source>
        <dbReference type="ARBA" id="ARBA00022692"/>
    </source>
</evidence>
<sequence>MSIATLGVVYGDIGTSPLYAIKEINNHLGAGGRNPANVLGYISLVIWTLIIIITIKYIILVLRADNEGEGGVFALFALLSRLKIKKIVFASFLLLLSVGFLLGDGMITPAISVISAIEGLGIITTAFSSFIVPITVGILLMLFLIQKKGTAKIGIIFGPIIAIWFFSLTLLGITQIINQPEIFLALSPVPAIRFILNNDFRLLLLVLGSVILVITGGEALYADMGHFGKNSIRLSWFGLVFPALVINYLGQGAFLLSNQPLINHNIFYSMVPAWGLMPMVILATLATIIASQALITGAFSLITQGIHLGYLPHLKVIHTHQEHAGQIYVPFVNLSLLAGCIFLVIMFQTSSHLASAYGLAVAYVMFVTTLSILLVARHLWQWSLLKTLLVFSPLLLIDFSLLISNSFKFFSGGYIPLIIGVSILLIMKIWHWGKQITHSKYHKYSSVTMKQLIDFKQHSVVQIPKSFIVMTPYGPKKLNHKIVLLEQILLDRYGLIPKHLTFVTVVVHKVPYYQNNRFKIIRFYDHPEKGSITSIRINYGFMENPQVERELLKLADRSDIHIDQDKKQWLVHVSTMRFFISPETKFLPKLKLRLYQLMYKNSQSADQYFDLGKDTKLSVEVLPVKLIRS</sequence>
<dbReference type="GO" id="GO:0015293">
    <property type="term" value="F:symporter activity"/>
    <property type="evidence" value="ECO:0007669"/>
    <property type="project" value="UniProtKB-UniRule"/>
</dbReference>
<feature type="transmembrane region" description="Helical" evidence="12">
    <location>
        <begin position="276"/>
        <end position="306"/>
    </location>
</feature>
<evidence type="ECO:0000256" key="3">
    <source>
        <dbReference type="ARBA" id="ARBA00022448"/>
    </source>
</evidence>
<comment type="caution">
    <text evidence="15">The sequence shown here is derived from an EMBL/GenBank/DDBJ whole genome shotgun (WGS) entry which is preliminary data.</text>
</comment>
<evidence type="ECO:0000256" key="7">
    <source>
        <dbReference type="ARBA" id="ARBA00022847"/>
    </source>
</evidence>
<keyword evidence="10 12" id="KW-0406">Ion transport</keyword>
<dbReference type="InterPro" id="IPR053952">
    <property type="entry name" value="K_trans_C"/>
</dbReference>
<evidence type="ECO:0000256" key="4">
    <source>
        <dbReference type="ARBA" id="ARBA00022475"/>
    </source>
</evidence>
<dbReference type="Proteomes" id="UP000183605">
    <property type="component" value="Unassembled WGS sequence"/>
</dbReference>
<gene>
    <name evidence="12" type="primary">kup</name>
    <name evidence="15" type="ORF">AUK18_02510</name>
</gene>
<feature type="domain" description="K+ potassium transporter C-terminal" evidence="14">
    <location>
        <begin position="491"/>
        <end position="619"/>
    </location>
</feature>
<accession>A0A1J5B879</accession>
<keyword evidence="7 12" id="KW-0769">Symport</keyword>
<dbReference type="Pfam" id="PF02705">
    <property type="entry name" value="K_trans"/>
    <property type="match status" value="1"/>
</dbReference>
<evidence type="ECO:0000256" key="5">
    <source>
        <dbReference type="ARBA" id="ARBA00022538"/>
    </source>
</evidence>
<keyword evidence="5 12" id="KW-0633">Potassium transport</keyword>
<name>A0A1J5B879_9BACT</name>
<feature type="transmembrane region" description="Helical" evidence="12">
    <location>
        <begin position="38"/>
        <end position="59"/>
    </location>
</feature>
<keyword evidence="11 12" id="KW-0472">Membrane</keyword>
<keyword evidence="6 12" id="KW-0812">Transmembrane</keyword>
<keyword evidence="9 12" id="KW-1133">Transmembrane helix</keyword>
<feature type="transmembrane region" description="Helical" evidence="12">
    <location>
        <begin position="388"/>
        <end position="407"/>
    </location>
</feature>
<dbReference type="EMBL" id="MNXQ01000046">
    <property type="protein sequence ID" value="OIP03168.1"/>
    <property type="molecule type" value="Genomic_DNA"/>
</dbReference>
<comment type="function">
    <text evidence="12">Transport of potassium into the cell. Likely operates as a K(+):H(+) symporter.</text>
</comment>
<dbReference type="InterPro" id="IPR023051">
    <property type="entry name" value="Kup"/>
</dbReference>
<feature type="transmembrane region" description="Helical" evidence="12">
    <location>
        <begin position="202"/>
        <end position="222"/>
    </location>
</feature>
<organism evidence="15 16">
    <name type="scientific">Candidatus Beckwithbacteria bacterium CG2_30_44_31</name>
    <dbReference type="NCBI Taxonomy" id="1805035"/>
    <lineage>
        <taxon>Bacteria</taxon>
        <taxon>Candidatus Beckwithiibacteriota</taxon>
    </lineage>
</organism>
<evidence type="ECO:0000256" key="9">
    <source>
        <dbReference type="ARBA" id="ARBA00022989"/>
    </source>
</evidence>
<dbReference type="PANTHER" id="PTHR30540">
    <property type="entry name" value="OSMOTIC STRESS POTASSIUM TRANSPORTER"/>
    <property type="match status" value="1"/>
</dbReference>
<feature type="transmembrane region" description="Helical" evidence="12">
    <location>
        <begin position="87"/>
        <end position="114"/>
    </location>
</feature>
<feature type="transmembrane region" description="Helical" evidence="12">
    <location>
        <begin position="413"/>
        <end position="433"/>
    </location>
</feature>
<dbReference type="Pfam" id="PF22776">
    <property type="entry name" value="K_trans_C"/>
    <property type="match status" value="1"/>
</dbReference>
<dbReference type="InterPro" id="IPR053951">
    <property type="entry name" value="K_trans_N"/>
</dbReference>
<comment type="catalytic activity">
    <reaction evidence="12">
        <text>K(+)(in) + H(+)(in) = K(+)(out) + H(+)(out)</text>
        <dbReference type="Rhea" id="RHEA:28490"/>
        <dbReference type="ChEBI" id="CHEBI:15378"/>
        <dbReference type="ChEBI" id="CHEBI:29103"/>
    </reaction>
</comment>
<dbReference type="GO" id="GO:0015079">
    <property type="term" value="F:potassium ion transmembrane transporter activity"/>
    <property type="evidence" value="ECO:0007669"/>
    <property type="project" value="UniProtKB-UniRule"/>
</dbReference>
<comment type="similarity">
    <text evidence="2 12">Belongs to the HAK/KUP transporter (TC 2.A.72) family.</text>
</comment>
<feature type="transmembrane region" description="Helical" evidence="12">
    <location>
        <begin position="120"/>
        <end position="144"/>
    </location>
</feature>
<dbReference type="AlphaFoldDB" id="A0A1J5B879"/>
<dbReference type="HAMAP" id="MF_01522">
    <property type="entry name" value="Kup"/>
    <property type="match status" value="1"/>
</dbReference>
<evidence type="ECO:0000256" key="12">
    <source>
        <dbReference type="HAMAP-Rule" id="MF_01522"/>
    </source>
</evidence>
<feature type="transmembrane region" description="Helical" evidence="12">
    <location>
        <begin position="354"/>
        <end position="376"/>
    </location>
</feature>
<keyword evidence="8 12" id="KW-0630">Potassium</keyword>
<evidence type="ECO:0000256" key="2">
    <source>
        <dbReference type="ARBA" id="ARBA00007019"/>
    </source>
</evidence>
<evidence type="ECO:0000256" key="10">
    <source>
        <dbReference type="ARBA" id="ARBA00023065"/>
    </source>
</evidence>
<evidence type="ECO:0000259" key="13">
    <source>
        <dbReference type="Pfam" id="PF02705"/>
    </source>
</evidence>
<evidence type="ECO:0000256" key="8">
    <source>
        <dbReference type="ARBA" id="ARBA00022958"/>
    </source>
</evidence>
<evidence type="ECO:0000256" key="11">
    <source>
        <dbReference type="ARBA" id="ARBA00023136"/>
    </source>
</evidence>
<dbReference type="InterPro" id="IPR003855">
    <property type="entry name" value="K+_transporter"/>
</dbReference>
<proteinExistence type="inferred from homology"/>
<dbReference type="PANTHER" id="PTHR30540:SF79">
    <property type="entry name" value="LOW AFFINITY POTASSIUM TRANSPORT SYSTEM PROTEIN KUP"/>
    <property type="match status" value="1"/>
</dbReference>